<accession>A0A369UQJ2</accession>
<dbReference type="EC" id="3.5.4.5" evidence="4 15"/>
<dbReference type="GO" id="GO:0055086">
    <property type="term" value="P:nucleobase-containing small molecule metabolic process"/>
    <property type="evidence" value="ECO:0007669"/>
    <property type="project" value="UniProtKB-ARBA"/>
</dbReference>
<dbReference type="FunFam" id="3.40.140.10:FF:000008">
    <property type="entry name" value="Cytidine deaminase"/>
    <property type="match status" value="1"/>
</dbReference>
<evidence type="ECO:0000256" key="11">
    <source>
        <dbReference type="ARBA" id="ARBA00049558"/>
    </source>
</evidence>
<keyword evidence="7 15" id="KW-0378">Hydrolase</keyword>
<evidence type="ECO:0000313" key="17">
    <source>
        <dbReference type="EMBL" id="RDD83042.1"/>
    </source>
</evidence>
<dbReference type="EMBL" id="QQAH01000002">
    <property type="protein sequence ID" value="RDD83042.1"/>
    <property type="molecule type" value="Genomic_DNA"/>
</dbReference>
<comment type="function">
    <text evidence="2 15">This enzyme scavenges exogenous and endogenous cytidine and 2'-deoxycytidine for UMP synthesis.</text>
</comment>
<dbReference type="PANTHER" id="PTHR11644:SF2">
    <property type="entry name" value="CYTIDINE DEAMINASE"/>
    <property type="match status" value="1"/>
</dbReference>
<feature type="binding site" evidence="14">
    <location>
        <position position="72"/>
    </location>
    <ligand>
        <name>Zn(2+)</name>
        <dbReference type="ChEBI" id="CHEBI:29105"/>
        <note>catalytic</note>
    </ligand>
</feature>
<comment type="catalytic activity">
    <reaction evidence="10 15">
        <text>2'-deoxycytidine + H2O + H(+) = 2'-deoxyuridine + NH4(+)</text>
        <dbReference type="Rhea" id="RHEA:13433"/>
        <dbReference type="ChEBI" id="CHEBI:15377"/>
        <dbReference type="ChEBI" id="CHEBI:15378"/>
        <dbReference type="ChEBI" id="CHEBI:15698"/>
        <dbReference type="ChEBI" id="CHEBI:16450"/>
        <dbReference type="ChEBI" id="CHEBI:28938"/>
        <dbReference type="EC" id="3.5.4.5"/>
    </reaction>
</comment>
<keyword evidence="8 14" id="KW-0862">Zinc</keyword>
<dbReference type="InterPro" id="IPR050202">
    <property type="entry name" value="Cyt/Deoxycyt_deaminase"/>
</dbReference>
<dbReference type="InterPro" id="IPR006262">
    <property type="entry name" value="Cyt_deam_tetra"/>
</dbReference>
<reference evidence="17 18" key="1">
    <citation type="submission" date="2018-07" db="EMBL/GenBank/DDBJ databases">
        <title>Dyella tabacisoli L4-6T, whole genome shotgun sequence.</title>
        <authorList>
            <person name="Zhou X.-K."/>
            <person name="Li W.-J."/>
            <person name="Duan Y.-Q."/>
        </authorList>
    </citation>
    <scope>NUCLEOTIDE SEQUENCE [LARGE SCALE GENOMIC DNA]</scope>
    <source>
        <strain evidence="17 18">L4-6</strain>
    </source>
</reference>
<dbReference type="GO" id="GO:0008270">
    <property type="term" value="F:zinc ion binding"/>
    <property type="evidence" value="ECO:0007669"/>
    <property type="project" value="UniProtKB-UniRule"/>
</dbReference>
<evidence type="ECO:0000256" key="3">
    <source>
        <dbReference type="ARBA" id="ARBA00006576"/>
    </source>
</evidence>
<protein>
    <recommendedName>
        <fullName evidence="5 15">Cytidine deaminase</fullName>
        <ecNumber evidence="4 15">3.5.4.5</ecNumber>
    </recommendedName>
    <alternativeName>
        <fullName evidence="9 15">Cytidine aminohydrolase</fullName>
    </alternativeName>
</protein>
<comment type="similarity">
    <text evidence="3 15">Belongs to the cytidine and deoxycytidylate deaminase family.</text>
</comment>
<feature type="binding site" evidence="14">
    <location>
        <position position="107"/>
    </location>
    <ligand>
        <name>Zn(2+)</name>
        <dbReference type="ChEBI" id="CHEBI:29105"/>
        <note>catalytic</note>
    </ligand>
</feature>
<dbReference type="GO" id="GO:0005829">
    <property type="term" value="C:cytosol"/>
    <property type="evidence" value="ECO:0007669"/>
    <property type="project" value="TreeGrafter"/>
</dbReference>
<keyword evidence="18" id="KW-1185">Reference proteome</keyword>
<evidence type="ECO:0000256" key="15">
    <source>
        <dbReference type="RuleBase" id="RU364006"/>
    </source>
</evidence>
<sequence length="150" mass="15660">MPVHADVDSVSLDPLLIDPLSADPLLALAREARAHAYAPYSNFHVGAALQTRDGRHFLGCNVENAAYGLCNCAERTALFAAIAAGCKPGDFARLAVIGDTAAPISPCGACRQVMAELCDQAMPVLLTNMHGTVQATTVAELLPGAFRVLS</sequence>
<dbReference type="Proteomes" id="UP000253782">
    <property type="component" value="Unassembled WGS sequence"/>
</dbReference>
<evidence type="ECO:0000256" key="4">
    <source>
        <dbReference type="ARBA" id="ARBA00012783"/>
    </source>
</evidence>
<dbReference type="GO" id="GO:0042802">
    <property type="term" value="F:identical protein binding"/>
    <property type="evidence" value="ECO:0007669"/>
    <property type="project" value="UniProtKB-ARBA"/>
</dbReference>
<dbReference type="PROSITE" id="PS51747">
    <property type="entry name" value="CYT_DCMP_DEAMINASES_2"/>
    <property type="match status" value="1"/>
</dbReference>
<evidence type="ECO:0000256" key="13">
    <source>
        <dbReference type="PIRSR" id="PIRSR606262-2"/>
    </source>
</evidence>
<evidence type="ECO:0000256" key="9">
    <source>
        <dbReference type="ARBA" id="ARBA00032005"/>
    </source>
</evidence>
<dbReference type="CDD" id="cd01283">
    <property type="entry name" value="cytidine_deaminase"/>
    <property type="match status" value="1"/>
</dbReference>
<comment type="caution">
    <text evidence="17">The sequence shown here is derived from an EMBL/GenBank/DDBJ whole genome shotgun (WGS) entry which is preliminary data.</text>
</comment>
<dbReference type="PANTHER" id="PTHR11644">
    <property type="entry name" value="CYTIDINE DEAMINASE"/>
    <property type="match status" value="1"/>
</dbReference>
<keyword evidence="6 14" id="KW-0479">Metal-binding</keyword>
<dbReference type="GO" id="GO:0072527">
    <property type="term" value="P:pyrimidine-containing compound metabolic process"/>
    <property type="evidence" value="ECO:0007669"/>
    <property type="project" value="UniProtKB-ARBA"/>
</dbReference>
<feature type="binding site" evidence="14">
    <location>
        <position position="110"/>
    </location>
    <ligand>
        <name>Zn(2+)</name>
        <dbReference type="ChEBI" id="CHEBI:29105"/>
        <note>catalytic</note>
    </ligand>
</feature>
<feature type="binding site" evidence="13">
    <location>
        <begin position="61"/>
        <end position="67"/>
    </location>
    <ligand>
        <name>substrate</name>
    </ligand>
</feature>
<evidence type="ECO:0000256" key="5">
    <source>
        <dbReference type="ARBA" id="ARBA00018266"/>
    </source>
</evidence>
<comment type="catalytic activity">
    <reaction evidence="11 15">
        <text>cytidine + H2O + H(+) = uridine + NH4(+)</text>
        <dbReference type="Rhea" id="RHEA:16069"/>
        <dbReference type="ChEBI" id="CHEBI:15377"/>
        <dbReference type="ChEBI" id="CHEBI:15378"/>
        <dbReference type="ChEBI" id="CHEBI:16704"/>
        <dbReference type="ChEBI" id="CHEBI:17562"/>
        <dbReference type="ChEBI" id="CHEBI:28938"/>
        <dbReference type="EC" id="3.5.4.5"/>
    </reaction>
</comment>
<proteinExistence type="inferred from homology"/>
<dbReference type="InterPro" id="IPR002125">
    <property type="entry name" value="CMP_dCMP_dom"/>
</dbReference>
<dbReference type="Gene3D" id="3.40.140.10">
    <property type="entry name" value="Cytidine Deaminase, domain 2"/>
    <property type="match status" value="1"/>
</dbReference>
<evidence type="ECO:0000256" key="10">
    <source>
        <dbReference type="ARBA" id="ARBA00049252"/>
    </source>
</evidence>
<feature type="domain" description="CMP/dCMP-type deaminase" evidence="16">
    <location>
        <begin position="20"/>
        <end position="149"/>
    </location>
</feature>
<dbReference type="GO" id="GO:0004126">
    <property type="term" value="F:cytidine deaminase activity"/>
    <property type="evidence" value="ECO:0007669"/>
    <property type="project" value="UniProtKB-UniRule"/>
</dbReference>
<dbReference type="InterPro" id="IPR016192">
    <property type="entry name" value="APOBEC/CMP_deaminase_Zn-bd"/>
</dbReference>
<dbReference type="SUPFAM" id="SSF53927">
    <property type="entry name" value="Cytidine deaminase-like"/>
    <property type="match status" value="1"/>
</dbReference>
<dbReference type="AlphaFoldDB" id="A0A369UQJ2"/>
<dbReference type="PROSITE" id="PS00903">
    <property type="entry name" value="CYT_DCMP_DEAMINASES_1"/>
    <property type="match status" value="1"/>
</dbReference>
<evidence type="ECO:0000256" key="12">
    <source>
        <dbReference type="PIRSR" id="PIRSR606262-1"/>
    </source>
</evidence>
<dbReference type="RefSeq" id="WP_114844156.1">
    <property type="nucleotide sequence ID" value="NZ_JBHSPE010000001.1"/>
</dbReference>
<comment type="cofactor">
    <cofactor evidence="1 14 15">
        <name>Zn(2+)</name>
        <dbReference type="ChEBI" id="CHEBI:29105"/>
    </cofactor>
</comment>
<evidence type="ECO:0000256" key="6">
    <source>
        <dbReference type="ARBA" id="ARBA00022723"/>
    </source>
</evidence>
<evidence type="ECO:0000256" key="7">
    <source>
        <dbReference type="ARBA" id="ARBA00022801"/>
    </source>
</evidence>
<evidence type="ECO:0000256" key="8">
    <source>
        <dbReference type="ARBA" id="ARBA00022833"/>
    </source>
</evidence>
<dbReference type="NCBIfam" id="NF004064">
    <property type="entry name" value="PRK05578.1"/>
    <property type="match status" value="1"/>
</dbReference>
<evidence type="ECO:0000256" key="1">
    <source>
        <dbReference type="ARBA" id="ARBA00001947"/>
    </source>
</evidence>
<evidence type="ECO:0000313" key="18">
    <source>
        <dbReference type="Proteomes" id="UP000253782"/>
    </source>
</evidence>
<dbReference type="NCBIfam" id="TIGR01354">
    <property type="entry name" value="cyt_deam_tetra"/>
    <property type="match status" value="1"/>
</dbReference>
<dbReference type="Pfam" id="PF00383">
    <property type="entry name" value="dCMP_cyt_deam_1"/>
    <property type="match status" value="1"/>
</dbReference>
<evidence type="ECO:0000259" key="16">
    <source>
        <dbReference type="PROSITE" id="PS51747"/>
    </source>
</evidence>
<evidence type="ECO:0000256" key="14">
    <source>
        <dbReference type="PIRSR" id="PIRSR606262-3"/>
    </source>
</evidence>
<name>A0A369UQJ2_9GAMM</name>
<dbReference type="InterPro" id="IPR016193">
    <property type="entry name" value="Cytidine_deaminase-like"/>
</dbReference>
<gene>
    <name evidence="17" type="primary">cdd</name>
    <name evidence="17" type="ORF">DVJ77_04110</name>
</gene>
<dbReference type="OrthoDB" id="9795347at2"/>
<feature type="active site" description="Proton donor" evidence="12">
    <location>
        <position position="74"/>
    </location>
</feature>
<organism evidence="17 18">
    <name type="scientific">Dyella tabacisoli</name>
    <dbReference type="NCBI Taxonomy" id="2282381"/>
    <lineage>
        <taxon>Bacteria</taxon>
        <taxon>Pseudomonadati</taxon>
        <taxon>Pseudomonadota</taxon>
        <taxon>Gammaproteobacteria</taxon>
        <taxon>Lysobacterales</taxon>
        <taxon>Rhodanobacteraceae</taxon>
        <taxon>Dyella</taxon>
    </lineage>
</organism>
<evidence type="ECO:0000256" key="2">
    <source>
        <dbReference type="ARBA" id="ARBA00003949"/>
    </source>
</evidence>